<dbReference type="SUPFAM" id="SSF82784">
    <property type="entry name" value="OsmC-like"/>
    <property type="match status" value="1"/>
</dbReference>
<proteinExistence type="predicted"/>
<protein>
    <submittedName>
        <fullName evidence="2">Protein involved in RimO-mediated beta-methylthiolation of ribosomal protein S12 YcaO</fullName>
    </submittedName>
</protein>
<dbReference type="NCBIfam" id="TIGR03549">
    <property type="entry name" value="OsmC domain/YcaO domain-containing protein"/>
    <property type="match status" value="1"/>
</dbReference>
<comment type="caution">
    <text evidence="2">The sequence shown here is derived from an EMBL/GenBank/DDBJ whole genome shotgun (WGS) entry which is preliminary data.</text>
</comment>
<dbReference type="Pfam" id="PF02566">
    <property type="entry name" value="OsmC"/>
    <property type="match status" value="1"/>
</dbReference>
<dbReference type="Gene3D" id="3.30.1330.230">
    <property type="match status" value="1"/>
</dbReference>
<dbReference type="InterPro" id="IPR003718">
    <property type="entry name" value="OsmC/Ohr_fam"/>
</dbReference>
<keyword evidence="2" id="KW-0689">Ribosomal protein</keyword>
<accession>A0A423I6S7</accession>
<organism evidence="2 3">
    <name type="scientific">Pseudomonas brassicacearum</name>
    <dbReference type="NCBI Taxonomy" id="930166"/>
    <lineage>
        <taxon>Bacteria</taxon>
        <taxon>Pseudomonadati</taxon>
        <taxon>Pseudomonadota</taxon>
        <taxon>Gammaproteobacteria</taxon>
        <taxon>Pseudomonadales</taxon>
        <taxon>Pseudomonadaceae</taxon>
        <taxon>Pseudomonas</taxon>
    </lineage>
</organism>
<dbReference type="Proteomes" id="UP000285636">
    <property type="component" value="Unassembled WGS sequence"/>
</dbReference>
<reference evidence="2 3" key="1">
    <citation type="submission" date="2016-10" db="EMBL/GenBank/DDBJ databases">
        <title>Comparative genome analysis of multiple Pseudomonas spp. focuses on biocontrol and plant growth promoting traits.</title>
        <authorList>
            <person name="Tao X.-Y."/>
            <person name="Taylor C.G."/>
        </authorList>
    </citation>
    <scope>NUCLEOTIDE SEQUENCE [LARGE SCALE GENOMIC DNA]</scope>
    <source>
        <strain evidence="2 3">38D7</strain>
    </source>
</reference>
<dbReference type="PANTHER" id="PTHR37809:SF1">
    <property type="entry name" value="RIBOSOMAL PROTEIN S12 METHYLTHIOTRANSFERASE ACCESSORY FACTOR YCAO"/>
    <property type="match status" value="1"/>
</dbReference>
<dbReference type="EMBL" id="MOBK01000005">
    <property type="protein sequence ID" value="RON21167.1"/>
    <property type="molecule type" value="Genomic_DNA"/>
</dbReference>
<dbReference type="RefSeq" id="WP_123433349.1">
    <property type="nucleotide sequence ID" value="NZ_MOBK01000005.1"/>
</dbReference>
<dbReference type="PANTHER" id="PTHR37809">
    <property type="entry name" value="RIBOSOMAL PROTEIN S12 METHYLTHIOTRANSFERASE ACCESSORY FACTOR YCAO"/>
    <property type="match status" value="1"/>
</dbReference>
<evidence type="ECO:0000313" key="3">
    <source>
        <dbReference type="Proteomes" id="UP000285636"/>
    </source>
</evidence>
<dbReference type="NCBIfam" id="NF040716">
    <property type="entry name" value="YcaO_for_S12"/>
    <property type="match status" value="1"/>
</dbReference>
<gene>
    <name evidence="2" type="ORF">BK660_10825</name>
</gene>
<sequence length="734" mass="82433">MEIKVNFLDNLRLEAKFDDFTVVADQPIRYKGDGSAPGPFDYFLASSALCAAYFVKLYCDTRSIPTENIRLSQNNIVDPENRYNQIFKIQVELPADISDKDRQGILRSIDRCTVKKVVQAGPEFVIEEVDNLDADAQALLMPASSSEAHTYIAGKDLPLEQTIANMSAILADLGMKIEIASWRNIVPNVWSLHIRDAHSPMCFTNGKGATKESALASALGEFIERLNCNFFYNDQFWGEDIANAPFVHYPDERWFKPGRKDELPAEILDAYCLKIYNRDGELRGSHLIDTNSGNEERGICSLPYVRQSDGEVVYFPSNLIENLFLSNGMSAGNTLAEAQVQCLSEIFERAVKREIIEGEFALPDVPADVLAKYPGILAGIQALEEQGFPVLVKDASLGGEFPVMCVTLMNPRTGGVFASFGAHPSLEVALERSLTELLQGRSFEGLNDLPQPTFEGHAVTEPNNFVEHFIDSSGVVSWRFFSSRSDYEFVEWDFSGQGENSNAEEAATLFGILKGMGKEVYMAVYEHIGATACRILVPDYSEIYPADDLIWDNTNKALFFRADILNLHRLDEEELRSLVERLVESELDDYTDITSLIGIEFDDNTAWGQLTILELKLLIYLALQQYEEAKEAVEMFLQYNDNTVERGLFYQAVNVVLEMKLDEDLELEDYEANFRRMFGNERTDAAIGSVDGSVRFHGLTPTSMKLEGLDRHLRLIDSYKKLHSARANVTASSR</sequence>
<dbReference type="InterPro" id="IPR019938">
    <property type="entry name" value="YcaO_dom_prot"/>
</dbReference>
<name>A0A423I6S7_9PSED</name>
<dbReference type="GO" id="GO:0005840">
    <property type="term" value="C:ribosome"/>
    <property type="evidence" value="ECO:0007669"/>
    <property type="project" value="UniProtKB-KW"/>
</dbReference>
<dbReference type="Pfam" id="PF02624">
    <property type="entry name" value="YcaO"/>
    <property type="match status" value="1"/>
</dbReference>
<dbReference type="InterPro" id="IPR003776">
    <property type="entry name" value="YcaO-like_dom"/>
</dbReference>
<dbReference type="AlphaFoldDB" id="A0A423I6S7"/>
<dbReference type="Gene3D" id="3.30.300.20">
    <property type="match status" value="1"/>
</dbReference>
<dbReference type="NCBIfam" id="TIGR00702">
    <property type="entry name" value="YcaO-type kinase domain"/>
    <property type="match status" value="1"/>
</dbReference>
<evidence type="ECO:0000259" key="1">
    <source>
        <dbReference type="PROSITE" id="PS51664"/>
    </source>
</evidence>
<dbReference type="InterPro" id="IPR041080">
    <property type="entry name" value="YcaO_C"/>
</dbReference>
<dbReference type="Pfam" id="PF18381">
    <property type="entry name" value="YcaO_C"/>
    <property type="match status" value="1"/>
</dbReference>
<dbReference type="PROSITE" id="PS51664">
    <property type="entry name" value="YCAO"/>
    <property type="match status" value="1"/>
</dbReference>
<evidence type="ECO:0000313" key="2">
    <source>
        <dbReference type="EMBL" id="RON21167.1"/>
    </source>
</evidence>
<dbReference type="InterPro" id="IPR015946">
    <property type="entry name" value="KH_dom-like_a/b"/>
</dbReference>
<feature type="domain" description="YcaO" evidence="1">
    <location>
        <begin position="206"/>
        <end position="573"/>
    </location>
</feature>
<keyword evidence="2" id="KW-0687">Ribonucleoprotein</keyword>
<dbReference type="InterPro" id="IPR036102">
    <property type="entry name" value="OsmC/Ohrsf"/>
</dbReference>